<dbReference type="EMBL" id="CP058649">
    <property type="protein sequence ID" value="QUI21263.1"/>
    <property type="molecule type" value="Genomic_DNA"/>
</dbReference>
<dbReference type="Proteomes" id="UP000683246">
    <property type="component" value="Chromosome"/>
</dbReference>
<dbReference type="AlphaFoldDB" id="A0A8J8MHC3"/>
<gene>
    <name evidence="2" type="ORF">HZI73_02735</name>
</gene>
<name>A0A8J8MHC3_9FIRM</name>
<dbReference type="RefSeq" id="WP_212696728.1">
    <property type="nucleotide sequence ID" value="NZ_CP058649.1"/>
</dbReference>
<keyword evidence="3" id="KW-1185">Reference proteome</keyword>
<keyword evidence="1" id="KW-0812">Transmembrane</keyword>
<evidence type="ECO:0000313" key="3">
    <source>
        <dbReference type="Proteomes" id="UP000683246"/>
    </source>
</evidence>
<evidence type="ECO:0000256" key="1">
    <source>
        <dbReference type="SAM" id="Phobius"/>
    </source>
</evidence>
<accession>A0A8J8MHC3</accession>
<sequence>MKDFLILVAKIALGLLIGFSIIFGGASSLRGKADNYGTGMTNALDTINFESTNLTTTTSP</sequence>
<organism evidence="2 3">
    <name type="scientific">Vallitalea pronyensis</name>
    <dbReference type="NCBI Taxonomy" id="1348613"/>
    <lineage>
        <taxon>Bacteria</taxon>
        <taxon>Bacillati</taxon>
        <taxon>Bacillota</taxon>
        <taxon>Clostridia</taxon>
        <taxon>Lachnospirales</taxon>
        <taxon>Vallitaleaceae</taxon>
        <taxon>Vallitalea</taxon>
    </lineage>
</organism>
<evidence type="ECO:0000313" key="2">
    <source>
        <dbReference type="EMBL" id="QUI21263.1"/>
    </source>
</evidence>
<protein>
    <submittedName>
        <fullName evidence="2">Uncharacterized protein</fullName>
    </submittedName>
</protein>
<proteinExistence type="predicted"/>
<keyword evidence="1" id="KW-1133">Transmembrane helix</keyword>
<reference evidence="2" key="1">
    <citation type="submission" date="2020-07" db="EMBL/GenBank/DDBJ databases">
        <title>Vallitalea pronyensis genome.</title>
        <authorList>
            <person name="Postec A."/>
        </authorList>
    </citation>
    <scope>NUCLEOTIDE SEQUENCE</scope>
    <source>
        <strain evidence="2">FatNI3</strain>
    </source>
</reference>
<dbReference type="KEGG" id="vpy:HZI73_02735"/>
<keyword evidence="1" id="KW-0472">Membrane</keyword>
<feature type="transmembrane region" description="Helical" evidence="1">
    <location>
        <begin position="6"/>
        <end position="26"/>
    </location>
</feature>